<dbReference type="InterPro" id="IPR013766">
    <property type="entry name" value="Thioredoxin_domain"/>
</dbReference>
<name>A0A6F8ZH22_9FIRM</name>
<dbReference type="Gene3D" id="3.40.30.10">
    <property type="entry name" value="Glutaredoxin"/>
    <property type="match status" value="1"/>
</dbReference>
<evidence type="ECO:0000313" key="2">
    <source>
        <dbReference type="EMBL" id="CAB1128950.1"/>
    </source>
</evidence>
<protein>
    <recommendedName>
        <fullName evidence="1">Thioredoxin domain-containing protein</fullName>
    </recommendedName>
</protein>
<dbReference type="InterPro" id="IPR036249">
    <property type="entry name" value="Thioredoxin-like_sf"/>
</dbReference>
<proteinExistence type="predicted"/>
<feature type="domain" description="Thioredoxin" evidence="1">
    <location>
        <begin position="38"/>
        <end position="174"/>
    </location>
</feature>
<dbReference type="AlphaFoldDB" id="A0A6F8ZH22"/>
<dbReference type="Proteomes" id="UP000503399">
    <property type="component" value="Chromosome"/>
</dbReference>
<dbReference type="PROSITE" id="PS51352">
    <property type="entry name" value="THIOREDOXIN_2"/>
    <property type="match status" value="1"/>
</dbReference>
<evidence type="ECO:0000313" key="3">
    <source>
        <dbReference type="Proteomes" id="UP000503399"/>
    </source>
</evidence>
<dbReference type="SUPFAM" id="SSF52833">
    <property type="entry name" value="Thioredoxin-like"/>
    <property type="match status" value="1"/>
</dbReference>
<reference evidence="2 3" key="1">
    <citation type="submission" date="2020-02" db="EMBL/GenBank/DDBJ databases">
        <authorList>
            <person name="Hogendoorn C."/>
        </authorList>
    </citation>
    <scope>NUCLEOTIDE SEQUENCE [LARGE SCALE GENOMIC DNA]</scope>
    <source>
        <strain evidence="2">R501</strain>
    </source>
</reference>
<organism evidence="2 3">
    <name type="scientific">Candidatus Hydrogenisulfobacillus filiaventi</name>
    <dbReference type="NCBI Taxonomy" id="2707344"/>
    <lineage>
        <taxon>Bacteria</taxon>
        <taxon>Bacillati</taxon>
        <taxon>Bacillota</taxon>
        <taxon>Clostridia</taxon>
        <taxon>Eubacteriales</taxon>
        <taxon>Clostridiales Family XVII. Incertae Sedis</taxon>
        <taxon>Candidatus Hydrogenisulfobacillus</taxon>
    </lineage>
</organism>
<keyword evidence="3" id="KW-1185">Reference proteome</keyword>
<accession>A0A6F8ZH22</accession>
<dbReference type="EMBL" id="LR778114">
    <property type="protein sequence ID" value="CAB1128950.1"/>
    <property type="molecule type" value="Genomic_DNA"/>
</dbReference>
<evidence type="ECO:0000259" key="1">
    <source>
        <dbReference type="PROSITE" id="PS51352"/>
    </source>
</evidence>
<sequence length="174" mass="17999">MRGGRRAALVWLGVALAAGAGAWWAGRQTPPRASRAAPVSPSRAAAFRLQALGGQLIRVPAGGPTLLYFMSAQCASCIAGEEQLAALRPRLPAGVHLVSLDVTPGYDTAAALAALARRAGAGWPQAFATPAILTAYRVTALDQVAVISRQGHLLYDGPLPSDRRLLALMAAAAR</sequence>
<gene>
    <name evidence="2" type="ORF">R50_1444</name>
</gene>
<dbReference type="KEGG" id="hfv:R50_1444"/>